<comment type="caution">
    <text evidence="2">The sequence shown here is derived from an EMBL/GenBank/DDBJ whole genome shotgun (WGS) entry which is preliminary data.</text>
</comment>
<dbReference type="SUPFAM" id="SSF48452">
    <property type="entry name" value="TPR-like"/>
    <property type="match status" value="1"/>
</dbReference>
<accession>A0A7Y7XAM3</accession>
<evidence type="ECO:0000313" key="3">
    <source>
        <dbReference type="Proteomes" id="UP000539985"/>
    </source>
</evidence>
<dbReference type="EMBL" id="JACAQB010000005">
    <property type="protein sequence ID" value="NWB96206.1"/>
    <property type="molecule type" value="Genomic_DNA"/>
</dbReference>
<reference evidence="2 3" key="1">
    <citation type="submission" date="2020-04" db="EMBL/GenBank/DDBJ databases">
        <title>Molecular characterization of pseudomonads from Agaricus bisporus reveal novel blotch 2 pathogens in Western Europe.</title>
        <authorList>
            <person name="Taparia T."/>
            <person name="Krijger M."/>
            <person name="Haynes E."/>
            <person name="Elpinstone J.G."/>
            <person name="Noble R."/>
            <person name="Van Der Wolf J."/>
        </authorList>
    </citation>
    <scope>NUCLEOTIDE SEQUENCE [LARGE SCALE GENOMIC DNA]</scope>
    <source>
        <strain evidence="2 3">H7001</strain>
    </source>
</reference>
<dbReference type="InterPro" id="IPR011990">
    <property type="entry name" value="TPR-like_helical_dom_sf"/>
</dbReference>
<evidence type="ECO:0000313" key="2">
    <source>
        <dbReference type="EMBL" id="NWB96206.1"/>
    </source>
</evidence>
<dbReference type="Gene3D" id="1.25.40.10">
    <property type="entry name" value="Tetratricopeptide repeat domain"/>
    <property type="match status" value="1"/>
</dbReference>
<feature type="repeat" description="TPR" evidence="1">
    <location>
        <begin position="210"/>
        <end position="243"/>
    </location>
</feature>
<dbReference type="RefSeq" id="WP_177094111.1">
    <property type="nucleotide sequence ID" value="NZ_JACAQB010000005.1"/>
</dbReference>
<organism evidence="2 3">
    <name type="scientific">Pseudomonas gingeri</name>
    <dbReference type="NCBI Taxonomy" id="117681"/>
    <lineage>
        <taxon>Bacteria</taxon>
        <taxon>Pseudomonadati</taxon>
        <taxon>Pseudomonadota</taxon>
        <taxon>Gammaproteobacteria</taxon>
        <taxon>Pseudomonadales</taxon>
        <taxon>Pseudomonadaceae</taxon>
        <taxon>Pseudomonas</taxon>
    </lineage>
</organism>
<gene>
    <name evidence="2" type="ORF">HX882_09915</name>
</gene>
<protein>
    <submittedName>
        <fullName evidence="2">Uncharacterized protein</fullName>
    </submittedName>
</protein>
<keyword evidence="1" id="KW-0802">TPR repeat</keyword>
<name>A0A7Y7XAM3_9PSED</name>
<dbReference type="AlphaFoldDB" id="A0A7Y7XAM3"/>
<sequence>MPSRRLLTLLSCALLLNGCGLLHDYDRELQATNEQLIAGNVDGALQLLELHNPWDDKELLYYLEKGELLRVNGDLPRSQDAWRSADQMIFKFEEGTQYSAFLKSLGVGFGVVGDSLRRYEGYDYEKVMLTTQMALNELALGDFDGARVDIKKTHEREALIAEQRDKQYLAIEEKAKASGIKLRYQDLQGYPVTTLNSPQVIALKNGYQSAFSHYLAGFVYEALGERDLAAPGYRQAIELLPNTPLLEKALSNLGKPPQASSDSDVLIVIQTGLAPALQSLPIPILVQTEDGQRITVNLPIPVLVADTSTPPLKQFRVDGKAQSPTQLNNITDMSFRTLHDDMPVIISSTLAYARVNAEIQAKENKRKPDKASSVYQGFMGRSDTRTWRTLADNTLVMRLRLKPGVHQMQLGQSAGLTPLSFKIDRPFQVISLRVIGNRIFVLPG</sequence>
<dbReference type="InterPro" id="IPR019734">
    <property type="entry name" value="TPR_rpt"/>
</dbReference>
<dbReference type="PROSITE" id="PS50005">
    <property type="entry name" value="TPR"/>
    <property type="match status" value="1"/>
</dbReference>
<evidence type="ECO:0000256" key="1">
    <source>
        <dbReference type="PROSITE-ProRule" id="PRU00339"/>
    </source>
</evidence>
<dbReference type="Proteomes" id="UP000539985">
    <property type="component" value="Unassembled WGS sequence"/>
</dbReference>
<proteinExistence type="predicted"/>